<gene>
    <name evidence="2" type="ORF">QE408_000714</name>
</gene>
<evidence type="ECO:0000313" key="3">
    <source>
        <dbReference type="Proteomes" id="UP001224781"/>
    </source>
</evidence>
<dbReference type="Proteomes" id="UP001224781">
    <property type="component" value="Unassembled WGS sequence"/>
</dbReference>
<dbReference type="RefSeq" id="WP_306928590.1">
    <property type="nucleotide sequence ID" value="NZ_JAUTBL010000001.1"/>
</dbReference>
<proteinExistence type="predicted"/>
<keyword evidence="3" id="KW-1185">Reference proteome</keyword>
<feature type="region of interest" description="Disordered" evidence="1">
    <location>
        <begin position="129"/>
        <end position="152"/>
    </location>
</feature>
<evidence type="ECO:0000256" key="1">
    <source>
        <dbReference type="SAM" id="MobiDB-lite"/>
    </source>
</evidence>
<protein>
    <submittedName>
        <fullName evidence="2">Uncharacterized protein</fullName>
    </submittedName>
</protein>
<organism evidence="2 3">
    <name type="scientific">Agrobacterium larrymoorei</name>
    <dbReference type="NCBI Taxonomy" id="160699"/>
    <lineage>
        <taxon>Bacteria</taxon>
        <taxon>Pseudomonadati</taxon>
        <taxon>Pseudomonadota</taxon>
        <taxon>Alphaproteobacteria</taxon>
        <taxon>Hyphomicrobiales</taxon>
        <taxon>Rhizobiaceae</taxon>
        <taxon>Rhizobium/Agrobacterium group</taxon>
        <taxon>Agrobacterium</taxon>
    </lineage>
</organism>
<comment type="caution">
    <text evidence="2">The sequence shown here is derived from an EMBL/GenBank/DDBJ whole genome shotgun (WGS) entry which is preliminary data.</text>
</comment>
<evidence type="ECO:0000313" key="2">
    <source>
        <dbReference type="EMBL" id="MDQ1183592.1"/>
    </source>
</evidence>
<name>A0ABU0UFA6_9HYPH</name>
<accession>A0ABU0UFA6</accession>
<dbReference type="EMBL" id="JAUTBL010000001">
    <property type="protein sequence ID" value="MDQ1183592.1"/>
    <property type="molecule type" value="Genomic_DNA"/>
</dbReference>
<reference evidence="2 3" key="1">
    <citation type="submission" date="2023-07" db="EMBL/GenBank/DDBJ databases">
        <title>Functional and genomic diversity of the sorghum phyllosphere microbiome.</title>
        <authorList>
            <person name="Shade A."/>
        </authorList>
    </citation>
    <scope>NUCLEOTIDE SEQUENCE [LARGE SCALE GENOMIC DNA]</scope>
    <source>
        <strain evidence="2 3">SORGH_AS_1126</strain>
    </source>
</reference>
<sequence>MKISLSPIRLNDTLIVEKNGDRLRINGDLLNFGPLPEGGTIKLSDIPGGWICDDVRRINGDLHICLVLPHGSDPAECVAFPSPLENPPDGVIDLPFSPYSTTSEEVVEGGRKISTTCYEWRVDPVTTIEFVPDPPPSEEEPDTSSGEISPDVRAALDELAGQSGEQINVDA</sequence>